<evidence type="ECO:0000313" key="2">
    <source>
        <dbReference type="Proteomes" id="UP000623010"/>
    </source>
</evidence>
<sequence>MSDESEREIQTLGIALLTVYTLIGRVCELLPIPITLPDFDGDVLHGPEMISAVTRVTELVEDEPISEDLQAGLWGGCLHWLSAAHLFSRFMQTGEHVVSLEIRINLVTGADALHIVAHQLTGNQDE</sequence>
<reference evidence="1" key="2">
    <citation type="submission" date="2020-09" db="EMBL/GenBank/DDBJ databases">
        <authorList>
            <person name="Sun Q."/>
            <person name="Ohkuma M."/>
        </authorList>
    </citation>
    <scope>NUCLEOTIDE SEQUENCE</scope>
    <source>
        <strain evidence="1">JCM 5016</strain>
    </source>
</reference>
<accession>A0A918RJI3</accession>
<comment type="caution">
    <text evidence="1">The sequence shown here is derived from an EMBL/GenBank/DDBJ whole genome shotgun (WGS) entry which is preliminary data.</text>
</comment>
<dbReference type="EMBL" id="BMWH01000020">
    <property type="protein sequence ID" value="GHA01351.1"/>
    <property type="molecule type" value="Genomic_DNA"/>
</dbReference>
<protein>
    <submittedName>
        <fullName evidence="1">Uncharacterized protein</fullName>
    </submittedName>
</protein>
<dbReference type="AlphaFoldDB" id="A0A918RJI3"/>
<dbReference type="RefSeq" id="WP_190059354.1">
    <property type="nucleotide sequence ID" value="NZ_BMWH01000020.1"/>
</dbReference>
<dbReference type="Proteomes" id="UP000623010">
    <property type="component" value="Unassembled WGS sequence"/>
</dbReference>
<organism evidence="1 2">
    <name type="scientific">Streptomyces echinoruber</name>
    <dbReference type="NCBI Taxonomy" id="68898"/>
    <lineage>
        <taxon>Bacteria</taxon>
        <taxon>Bacillati</taxon>
        <taxon>Actinomycetota</taxon>
        <taxon>Actinomycetes</taxon>
        <taxon>Kitasatosporales</taxon>
        <taxon>Streptomycetaceae</taxon>
        <taxon>Streptomyces</taxon>
    </lineage>
</organism>
<reference evidence="1" key="1">
    <citation type="journal article" date="2014" name="Int. J. Syst. Evol. Microbiol.">
        <title>Complete genome sequence of Corynebacterium casei LMG S-19264T (=DSM 44701T), isolated from a smear-ripened cheese.</title>
        <authorList>
            <consortium name="US DOE Joint Genome Institute (JGI-PGF)"/>
            <person name="Walter F."/>
            <person name="Albersmeier A."/>
            <person name="Kalinowski J."/>
            <person name="Ruckert C."/>
        </authorList>
    </citation>
    <scope>NUCLEOTIDE SEQUENCE</scope>
    <source>
        <strain evidence="1">JCM 5016</strain>
    </source>
</reference>
<name>A0A918RJI3_9ACTN</name>
<proteinExistence type="predicted"/>
<keyword evidence="2" id="KW-1185">Reference proteome</keyword>
<evidence type="ECO:0000313" key="1">
    <source>
        <dbReference type="EMBL" id="GHA01351.1"/>
    </source>
</evidence>
<gene>
    <name evidence="1" type="ORF">GCM10010389_45880</name>
</gene>